<dbReference type="Pfam" id="PF13585">
    <property type="entry name" value="CHU_C"/>
    <property type="match status" value="1"/>
</dbReference>
<dbReference type="InterPro" id="IPR022409">
    <property type="entry name" value="PKD/Chitinase_dom"/>
</dbReference>
<gene>
    <name evidence="2" type="ORF">MKQ68_00165</name>
</gene>
<dbReference type="SUPFAM" id="SSF49299">
    <property type="entry name" value="PKD domain"/>
    <property type="match status" value="2"/>
</dbReference>
<reference evidence="2" key="1">
    <citation type="submission" date="2022-10" db="EMBL/GenBank/DDBJ databases">
        <title>Chitinophaga sp. nov., isolated from soil.</title>
        <authorList>
            <person name="Jeon C.O."/>
        </authorList>
    </citation>
    <scope>NUCLEOTIDE SEQUENCE</scope>
    <source>
        <strain evidence="2">R8</strain>
    </source>
</reference>
<dbReference type="InterPro" id="IPR035986">
    <property type="entry name" value="PKD_dom_sf"/>
</dbReference>
<dbReference type="CDD" id="cd00146">
    <property type="entry name" value="PKD"/>
    <property type="match status" value="1"/>
</dbReference>
<dbReference type="PROSITE" id="PS50093">
    <property type="entry name" value="PKD"/>
    <property type="match status" value="2"/>
</dbReference>
<evidence type="ECO:0000313" key="2">
    <source>
        <dbReference type="EMBL" id="UYQ93513.1"/>
    </source>
</evidence>
<feature type="domain" description="PKD" evidence="1">
    <location>
        <begin position="397"/>
        <end position="437"/>
    </location>
</feature>
<evidence type="ECO:0000259" key="1">
    <source>
        <dbReference type="PROSITE" id="PS50093"/>
    </source>
</evidence>
<dbReference type="InterPro" id="IPR026341">
    <property type="entry name" value="T9SS_type_B"/>
</dbReference>
<dbReference type="RefSeq" id="WP_244840977.1">
    <property type="nucleotide sequence ID" value="NZ_CP107006.1"/>
</dbReference>
<sequence>MIAIAVKADHIIGGEMYYDFIRKVGANNEYRLTVKLFVRCDATDQQFDAAVDISIFDAGTKQLVANPKGVARTAVENYNTSDVDPCIVNPPNICYAIGYYTTTVSLPANTAGYTAAYQRCCRRTNLTNINAANNNVGATYSVFIPGNTYNFDTNNSAKFNKEKVVIVCANMPFIYDYAAFDADGDSLVYSFTAAYDGASRLDPKPITSATPPFHSVQYMGGFTAEQPLGAGVAINPETGVISGTAPGAGLYIVTVTAKEYRNGVYVGEHNKEFQFSITGCVKQVVAAMPDRYDDCDGLTINFVNNSTPNKPYYWDFGDGQSLSTNSQDPIPHTYATPGVYKVKLVVDRGSNCNDSAVTTVYAFPRLRLAFSVNGLCTSKESQFLNTTTNDIGSINYYKWDFGITSAANDTSRLQNPRFHYTTPGTYTTTLIVKTDQGCEQRLTQTYTIYDKPPIPVLTNDTLLCAKDSLQLYAASIMPGTYSWAPATYNILNPQTQSPTVFPKRDTTYKLTFTDNTGCVNEVDVKIDVRDTLRIKALPDSVVCTGDPITLRTISDGDYDYRWTDLNTNANVGNTANTVVTPTQTTAYHLHASLGTCFNDDTLQLRTVDPPLAYAGADTTICYGDKITLTASGGSSYQWVPTRWLNTPARAQTVAGPLDTMDYYVVVTDTLGCPKPIYDTVRINVVPPVPAFAGNDTIITRGQLFQLNATGGTRFQWSPTDGLNNPDINNPITNINRDFTYRVNVYTPEGCMGTDDIYVRFIEGPEIYVPTGFTPNGDGLNDVFRPLPVGMTLETFRIFNRWGQQIFQTNVYMKGWDGNRGGSPAEVGTYVWVVTGKDQTGKYVERKGTVTLLR</sequence>
<name>A0ABY6J1H0_9BACT</name>
<accession>A0ABY6J1H0</accession>
<feature type="domain" description="PKD" evidence="1">
    <location>
        <begin position="304"/>
        <end position="360"/>
    </location>
</feature>
<dbReference type="InterPro" id="IPR000601">
    <property type="entry name" value="PKD_dom"/>
</dbReference>
<dbReference type="Pfam" id="PF18911">
    <property type="entry name" value="PKD_4"/>
    <property type="match status" value="2"/>
</dbReference>
<proteinExistence type="predicted"/>
<dbReference type="InterPro" id="IPR013783">
    <property type="entry name" value="Ig-like_fold"/>
</dbReference>
<dbReference type="EMBL" id="CP107006">
    <property type="protein sequence ID" value="UYQ93513.1"/>
    <property type="molecule type" value="Genomic_DNA"/>
</dbReference>
<dbReference type="Gene3D" id="2.60.40.10">
    <property type="entry name" value="Immunoglobulins"/>
    <property type="match status" value="3"/>
</dbReference>
<keyword evidence="3" id="KW-1185">Reference proteome</keyword>
<dbReference type="SMART" id="SM00089">
    <property type="entry name" value="PKD"/>
    <property type="match status" value="2"/>
</dbReference>
<dbReference type="NCBIfam" id="TIGR04131">
    <property type="entry name" value="Bac_Flav_CTERM"/>
    <property type="match status" value="1"/>
</dbReference>
<organism evidence="2 3">
    <name type="scientific">Chitinophaga horti</name>
    <dbReference type="NCBI Taxonomy" id="2920382"/>
    <lineage>
        <taxon>Bacteria</taxon>
        <taxon>Pseudomonadati</taxon>
        <taxon>Bacteroidota</taxon>
        <taxon>Chitinophagia</taxon>
        <taxon>Chitinophagales</taxon>
        <taxon>Chitinophagaceae</taxon>
        <taxon>Chitinophaga</taxon>
    </lineage>
</organism>
<protein>
    <submittedName>
        <fullName evidence="2">PKD domain-containing protein</fullName>
    </submittedName>
</protein>
<evidence type="ECO:0000313" key="3">
    <source>
        <dbReference type="Proteomes" id="UP001162741"/>
    </source>
</evidence>
<dbReference type="Proteomes" id="UP001162741">
    <property type="component" value="Chromosome"/>
</dbReference>